<dbReference type="Proteomes" id="UP000236291">
    <property type="component" value="Unassembled WGS sequence"/>
</dbReference>
<gene>
    <name evidence="1" type="ORF">L195_g047389</name>
</gene>
<sequence>AEQRERKVAVGGERQAVWCQWWWSKLFRCRPVLSLPRRNFLPPSDLLSLDHFLTLTSDSFVGGGGGCDGCYGEG</sequence>
<dbReference type="EMBL" id="ASHM01065596">
    <property type="protein sequence ID" value="PNX91259.1"/>
    <property type="molecule type" value="Genomic_DNA"/>
</dbReference>
<organism evidence="1 2">
    <name type="scientific">Trifolium pratense</name>
    <name type="common">Red clover</name>
    <dbReference type="NCBI Taxonomy" id="57577"/>
    <lineage>
        <taxon>Eukaryota</taxon>
        <taxon>Viridiplantae</taxon>
        <taxon>Streptophyta</taxon>
        <taxon>Embryophyta</taxon>
        <taxon>Tracheophyta</taxon>
        <taxon>Spermatophyta</taxon>
        <taxon>Magnoliopsida</taxon>
        <taxon>eudicotyledons</taxon>
        <taxon>Gunneridae</taxon>
        <taxon>Pentapetalae</taxon>
        <taxon>rosids</taxon>
        <taxon>fabids</taxon>
        <taxon>Fabales</taxon>
        <taxon>Fabaceae</taxon>
        <taxon>Papilionoideae</taxon>
        <taxon>50 kb inversion clade</taxon>
        <taxon>NPAAA clade</taxon>
        <taxon>Hologalegina</taxon>
        <taxon>IRL clade</taxon>
        <taxon>Trifolieae</taxon>
        <taxon>Trifolium</taxon>
    </lineage>
</organism>
<accession>A0A2K3MKN5</accession>
<dbReference type="AlphaFoldDB" id="A0A2K3MKN5"/>
<reference evidence="1 2" key="2">
    <citation type="journal article" date="2017" name="Front. Plant Sci.">
        <title>Gene Classification and Mining of Molecular Markers Useful in Red Clover (Trifolium pratense) Breeding.</title>
        <authorList>
            <person name="Istvanek J."/>
            <person name="Dluhosova J."/>
            <person name="Dluhos P."/>
            <person name="Patkova L."/>
            <person name="Nedelnik J."/>
            <person name="Repkova J."/>
        </authorList>
    </citation>
    <scope>NUCLEOTIDE SEQUENCE [LARGE SCALE GENOMIC DNA]</scope>
    <source>
        <strain evidence="2">cv. Tatra</strain>
        <tissue evidence="1">Young leaves</tissue>
    </source>
</reference>
<feature type="non-terminal residue" evidence="1">
    <location>
        <position position="1"/>
    </location>
</feature>
<proteinExistence type="predicted"/>
<reference evidence="1 2" key="1">
    <citation type="journal article" date="2014" name="Am. J. Bot.">
        <title>Genome assembly and annotation for red clover (Trifolium pratense; Fabaceae).</title>
        <authorList>
            <person name="Istvanek J."/>
            <person name="Jaros M."/>
            <person name="Krenek A."/>
            <person name="Repkova J."/>
        </authorList>
    </citation>
    <scope>NUCLEOTIDE SEQUENCE [LARGE SCALE GENOMIC DNA]</scope>
    <source>
        <strain evidence="2">cv. Tatra</strain>
        <tissue evidence="1">Young leaves</tissue>
    </source>
</reference>
<evidence type="ECO:0000313" key="1">
    <source>
        <dbReference type="EMBL" id="PNX91259.1"/>
    </source>
</evidence>
<protein>
    <submittedName>
        <fullName evidence="1">Uncharacterized protein</fullName>
    </submittedName>
</protein>
<name>A0A2K3MKN5_TRIPR</name>
<comment type="caution">
    <text evidence="1">The sequence shown here is derived from an EMBL/GenBank/DDBJ whole genome shotgun (WGS) entry which is preliminary data.</text>
</comment>
<evidence type="ECO:0000313" key="2">
    <source>
        <dbReference type="Proteomes" id="UP000236291"/>
    </source>
</evidence>